<gene>
    <name evidence="2" type="ORF">GCM10022235_27470</name>
</gene>
<organism evidence="2 3">
    <name type="scientific">Kribbella ginsengisoli</name>
    <dbReference type="NCBI Taxonomy" id="363865"/>
    <lineage>
        <taxon>Bacteria</taxon>
        <taxon>Bacillati</taxon>
        <taxon>Actinomycetota</taxon>
        <taxon>Actinomycetes</taxon>
        <taxon>Propionibacteriales</taxon>
        <taxon>Kribbellaceae</taxon>
        <taxon>Kribbella</taxon>
    </lineage>
</organism>
<evidence type="ECO:0000313" key="3">
    <source>
        <dbReference type="Proteomes" id="UP001501222"/>
    </source>
</evidence>
<protein>
    <recommendedName>
        <fullName evidence="4">Pentapeptide repeat-containing protein</fullName>
    </recommendedName>
</protein>
<keyword evidence="1" id="KW-1133">Transmembrane helix</keyword>
<dbReference type="RefSeq" id="WP_344840697.1">
    <property type="nucleotide sequence ID" value="NZ_BAABAA010000002.1"/>
</dbReference>
<sequence length="397" mass="43470">MSGELAGKGPIQPTIRSPIKLGKLVAASLGGALVAGAALALLFGEWVATGEHPHLWNLPSRELYDVIRASIGSLGLIGAGGAAAIAYRRQRTLENQHALETRRDQLAEAADQRAVRAAFHARFGSAAEQLGHSDAAIRLAGVYAMAQLADDWGDDDGAQRQVCVDVLCAYLRMPERQDPTGAVDDRDIRVREAICTVIRKRLALEEPRWTGIRYDLRGMTLTKGRYSLAWCRFISSSVELDDLVVKGDAVLRFHRAKFKQCWVGLNRMQINAGTVDFSEAEFRPDPDSTDPADRKKRNLRLRSVIVDGGRLDFRGARFLNDASTFMALRVEDAELDFGDCEIKCTSFDFGIKDFAGRLLTFEGAQRDPATVVSLDVEGSAAAQVRWGPLSNDVPDGV</sequence>
<feature type="transmembrane region" description="Helical" evidence="1">
    <location>
        <begin position="66"/>
        <end position="87"/>
    </location>
</feature>
<accession>A0ABP6X110</accession>
<evidence type="ECO:0008006" key="4">
    <source>
        <dbReference type="Google" id="ProtNLM"/>
    </source>
</evidence>
<keyword evidence="1" id="KW-0472">Membrane</keyword>
<comment type="caution">
    <text evidence="2">The sequence shown here is derived from an EMBL/GenBank/DDBJ whole genome shotgun (WGS) entry which is preliminary data.</text>
</comment>
<evidence type="ECO:0000313" key="2">
    <source>
        <dbReference type="EMBL" id="GAA3557796.1"/>
    </source>
</evidence>
<evidence type="ECO:0000256" key="1">
    <source>
        <dbReference type="SAM" id="Phobius"/>
    </source>
</evidence>
<dbReference type="Proteomes" id="UP001501222">
    <property type="component" value="Unassembled WGS sequence"/>
</dbReference>
<feature type="transmembrane region" description="Helical" evidence="1">
    <location>
        <begin position="21"/>
        <end position="46"/>
    </location>
</feature>
<proteinExistence type="predicted"/>
<keyword evidence="1" id="KW-0812">Transmembrane</keyword>
<reference evidence="3" key="1">
    <citation type="journal article" date="2019" name="Int. J. Syst. Evol. Microbiol.">
        <title>The Global Catalogue of Microorganisms (GCM) 10K type strain sequencing project: providing services to taxonomists for standard genome sequencing and annotation.</title>
        <authorList>
            <consortium name="The Broad Institute Genomics Platform"/>
            <consortium name="The Broad Institute Genome Sequencing Center for Infectious Disease"/>
            <person name="Wu L."/>
            <person name="Ma J."/>
        </authorList>
    </citation>
    <scope>NUCLEOTIDE SEQUENCE [LARGE SCALE GENOMIC DNA]</scope>
    <source>
        <strain evidence="3">JCM 16928</strain>
    </source>
</reference>
<keyword evidence="3" id="KW-1185">Reference proteome</keyword>
<name>A0ABP6X110_9ACTN</name>
<dbReference type="EMBL" id="BAABAA010000002">
    <property type="protein sequence ID" value="GAA3557796.1"/>
    <property type="molecule type" value="Genomic_DNA"/>
</dbReference>